<reference evidence="3" key="1">
    <citation type="submission" date="2016-11" db="EMBL/GenBank/DDBJ databases">
        <authorList>
            <person name="Varghese N."/>
            <person name="Submissions S."/>
        </authorList>
    </citation>
    <scope>NUCLEOTIDE SEQUENCE [LARGE SCALE GENOMIC DNA]</scope>
    <source>
        <strain evidence="3">DSM 29326</strain>
    </source>
</reference>
<evidence type="ECO:0000256" key="1">
    <source>
        <dbReference type="SAM" id="SignalP"/>
    </source>
</evidence>
<gene>
    <name evidence="2" type="ORF">SAMN05444339_10417</name>
</gene>
<evidence type="ECO:0000313" key="3">
    <source>
        <dbReference type="Proteomes" id="UP000183987"/>
    </source>
</evidence>
<feature type="signal peptide" evidence="1">
    <location>
        <begin position="1"/>
        <end position="17"/>
    </location>
</feature>
<dbReference type="EMBL" id="FQUE01000004">
    <property type="protein sequence ID" value="SHF18338.1"/>
    <property type="molecule type" value="Genomic_DNA"/>
</dbReference>
<name>A0A1M4ZK41_LOKAT</name>
<feature type="chain" id="PRO_5012273924" description="Rap1a immunity protein domain-containing protein" evidence="1">
    <location>
        <begin position="18"/>
        <end position="117"/>
    </location>
</feature>
<accession>A0A1M4ZK41</accession>
<protein>
    <recommendedName>
        <fullName evidence="4">Rap1a immunity protein domain-containing protein</fullName>
    </recommendedName>
</protein>
<organism evidence="2 3">
    <name type="scientific">Loktanella atrilutea</name>
    <dbReference type="NCBI Taxonomy" id="366533"/>
    <lineage>
        <taxon>Bacteria</taxon>
        <taxon>Pseudomonadati</taxon>
        <taxon>Pseudomonadota</taxon>
        <taxon>Alphaproteobacteria</taxon>
        <taxon>Rhodobacterales</taxon>
        <taxon>Roseobacteraceae</taxon>
        <taxon>Loktanella</taxon>
    </lineage>
</organism>
<keyword evidence="1" id="KW-0732">Signal</keyword>
<dbReference type="Proteomes" id="UP000183987">
    <property type="component" value="Unassembled WGS sequence"/>
</dbReference>
<evidence type="ECO:0008006" key="4">
    <source>
        <dbReference type="Google" id="ProtNLM"/>
    </source>
</evidence>
<keyword evidence="3" id="KW-1185">Reference proteome</keyword>
<dbReference type="AlphaFoldDB" id="A0A1M4ZK41"/>
<evidence type="ECO:0000313" key="2">
    <source>
        <dbReference type="EMBL" id="SHF18338.1"/>
    </source>
</evidence>
<dbReference type="STRING" id="366533.SAMN05444339_10417"/>
<proteinExistence type="predicted"/>
<sequence>MRILTLCLTLSATPLLAAEPLAPVPNDYPTEARADYVFGCMATNGQTREALTKCSCSIDTIASILPYDGYVAAETVLQLRQGGGERAAMFKGGTASVNDMLAALRRAQAEAEMLCFQ</sequence>